<dbReference type="AlphaFoldDB" id="A0A0C9UI43"/>
<dbReference type="GO" id="GO:0000785">
    <property type="term" value="C:chromatin"/>
    <property type="evidence" value="ECO:0007669"/>
    <property type="project" value="TreeGrafter"/>
</dbReference>
<protein>
    <recommendedName>
        <fullName evidence="2">JmjC domain-containing protein</fullName>
    </recommendedName>
</protein>
<organism evidence="3 4">
    <name type="scientific">Sphaerobolus stellatus (strain SS14)</name>
    <dbReference type="NCBI Taxonomy" id="990650"/>
    <lineage>
        <taxon>Eukaryota</taxon>
        <taxon>Fungi</taxon>
        <taxon>Dikarya</taxon>
        <taxon>Basidiomycota</taxon>
        <taxon>Agaricomycotina</taxon>
        <taxon>Agaricomycetes</taxon>
        <taxon>Phallomycetidae</taxon>
        <taxon>Geastrales</taxon>
        <taxon>Sphaerobolaceae</taxon>
        <taxon>Sphaerobolus</taxon>
    </lineage>
</organism>
<dbReference type="Proteomes" id="UP000054279">
    <property type="component" value="Unassembled WGS sequence"/>
</dbReference>
<dbReference type="InterPro" id="IPR003347">
    <property type="entry name" value="JmjC_dom"/>
</dbReference>
<dbReference type="SUPFAM" id="SSF51197">
    <property type="entry name" value="Clavaminate synthase-like"/>
    <property type="match status" value="1"/>
</dbReference>
<feature type="compositionally biased region" description="Pro residues" evidence="1">
    <location>
        <begin position="486"/>
        <end position="496"/>
    </location>
</feature>
<evidence type="ECO:0000313" key="3">
    <source>
        <dbReference type="EMBL" id="KIJ42738.1"/>
    </source>
</evidence>
<dbReference type="GO" id="GO:0032454">
    <property type="term" value="F:histone H3K9 demethylase activity"/>
    <property type="evidence" value="ECO:0007669"/>
    <property type="project" value="TreeGrafter"/>
</dbReference>
<dbReference type="Pfam" id="PF02373">
    <property type="entry name" value="JmjC"/>
    <property type="match status" value="1"/>
</dbReference>
<feature type="domain" description="JmjC" evidence="2">
    <location>
        <begin position="385"/>
        <end position="529"/>
    </location>
</feature>
<dbReference type="EMBL" id="KN837128">
    <property type="protein sequence ID" value="KIJ42738.1"/>
    <property type="molecule type" value="Genomic_DNA"/>
</dbReference>
<dbReference type="OrthoDB" id="9547406at2759"/>
<dbReference type="GO" id="GO:0051864">
    <property type="term" value="F:histone H3K36 demethylase activity"/>
    <property type="evidence" value="ECO:0007669"/>
    <property type="project" value="TreeGrafter"/>
</dbReference>
<gene>
    <name evidence="3" type="ORF">M422DRAFT_254196</name>
</gene>
<name>A0A0C9UI43_SPHS4</name>
<dbReference type="PANTHER" id="PTHR10694">
    <property type="entry name" value="LYSINE-SPECIFIC DEMETHYLASE"/>
    <property type="match status" value="1"/>
</dbReference>
<reference evidence="3 4" key="1">
    <citation type="submission" date="2014-06" db="EMBL/GenBank/DDBJ databases">
        <title>Evolutionary Origins and Diversification of the Mycorrhizal Mutualists.</title>
        <authorList>
            <consortium name="DOE Joint Genome Institute"/>
            <consortium name="Mycorrhizal Genomics Consortium"/>
            <person name="Kohler A."/>
            <person name="Kuo A."/>
            <person name="Nagy L.G."/>
            <person name="Floudas D."/>
            <person name="Copeland A."/>
            <person name="Barry K.W."/>
            <person name="Cichocki N."/>
            <person name="Veneault-Fourrey C."/>
            <person name="LaButti K."/>
            <person name="Lindquist E.A."/>
            <person name="Lipzen A."/>
            <person name="Lundell T."/>
            <person name="Morin E."/>
            <person name="Murat C."/>
            <person name="Riley R."/>
            <person name="Ohm R."/>
            <person name="Sun H."/>
            <person name="Tunlid A."/>
            <person name="Henrissat B."/>
            <person name="Grigoriev I.V."/>
            <person name="Hibbett D.S."/>
            <person name="Martin F."/>
        </authorList>
    </citation>
    <scope>NUCLEOTIDE SEQUENCE [LARGE SCALE GENOMIC DNA]</scope>
    <source>
        <strain evidence="3 4">SS14</strain>
    </source>
</reference>
<sequence>MRLRQNKYGTEAGCGQILVCFEVTLVESVFPSRYSVYQSNPAHLHRLSSPTCPAFKLNAYDKLPQVNFTPSTVDLGRLRREEGVRVGEHRPGMSRGMTGSKRIVEGRVSTTFNTVGFVNNWLEGLIPVYLLQGHQRRHTSLDSLKARTSNLVPAQVQLHFARGKSVFVPGLNSRTYLLEYFYRCRSVRTRTHGSTVEDLRIRLWNILSSLKNASIRDIAEKSKPRRIPFDDDIERAPITLSSWTTSPTSTAVRSSSSYPHISTALLSYIYVTNAIRLHQAQVSRSVAGDSYELIYKKAAASRLDLEILRCAQPSCLEEAEAGSLATPRIGFSTQTSRLPVLLCSELSASLSRGARTFTAARRTDPRQNALEELLEWYGAHMKGLTLHALRKNVASLPSALSRLLPPNTQVAGVNTPYLYVGMWRATFASQVEDVDLFSIHSIHFGALKHWYAIPNPARPPLSPSCPASSPAQPHPTPNVSNTKPTSRPPKPSPTHPPRSSSMSSCSTPANSSSPSRAAAAPASTWDSTA</sequence>
<feature type="compositionally biased region" description="Low complexity" evidence="1">
    <location>
        <begin position="497"/>
        <end position="529"/>
    </location>
</feature>
<keyword evidence="4" id="KW-1185">Reference proteome</keyword>
<accession>A0A0C9UI43</accession>
<dbReference type="Gene3D" id="2.60.120.650">
    <property type="entry name" value="Cupin"/>
    <property type="match status" value="1"/>
</dbReference>
<dbReference type="GO" id="GO:0010468">
    <property type="term" value="P:regulation of gene expression"/>
    <property type="evidence" value="ECO:0007669"/>
    <property type="project" value="TreeGrafter"/>
</dbReference>
<feature type="region of interest" description="Disordered" evidence="1">
    <location>
        <begin position="461"/>
        <end position="529"/>
    </location>
</feature>
<dbReference type="PROSITE" id="PS51184">
    <property type="entry name" value="JMJC"/>
    <property type="match status" value="1"/>
</dbReference>
<dbReference type="HOGENOM" id="CLU_515022_0_0_1"/>
<evidence type="ECO:0000313" key="4">
    <source>
        <dbReference type="Proteomes" id="UP000054279"/>
    </source>
</evidence>
<dbReference type="PANTHER" id="PTHR10694:SF7">
    <property type="entry name" value="[HISTONE H3]-TRIMETHYL-L-LYSINE(9) DEMETHYLASE"/>
    <property type="match status" value="1"/>
</dbReference>
<evidence type="ECO:0000256" key="1">
    <source>
        <dbReference type="SAM" id="MobiDB-lite"/>
    </source>
</evidence>
<proteinExistence type="predicted"/>
<evidence type="ECO:0000259" key="2">
    <source>
        <dbReference type="PROSITE" id="PS51184"/>
    </source>
</evidence>
<dbReference type="GO" id="GO:0005634">
    <property type="term" value="C:nucleus"/>
    <property type="evidence" value="ECO:0007669"/>
    <property type="project" value="TreeGrafter"/>
</dbReference>